<name>A0A081K6B1_9GAMM</name>
<comment type="caution">
    <text evidence="1">The sequence shown here is derived from an EMBL/GenBank/DDBJ whole genome shotgun (WGS) entry which is preliminary data.</text>
</comment>
<keyword evidence="2" id="KW-1185">Reference proteome</keyword>
<protein>
    <submittedName>
        <fullName evidence="1">Uncharacterized protein</fullName>
    </submittedName>
</protein>
<evidence type="ECO:0000313" key="1">
    <source>
        <dbReference type="EMBL" id="KEI69687.1"/>
    </source>
</evidence>
<dbReference type="EMBL" id="JOJP01000001">
    <property type="protein sequence ID" value="KEI69687.1"/>
    <property type="molecule type" value="Genomic_DNA"/>
</dbReference>
<proteinExistence type="predicted"/>
<sequence>MFMASQTKNPAMRPENLTEFQCLLRADLPMVTESRDLQDSSAATLIQRSGFIPELSASCKFHEGYGLCLAPRNISNPKAFEPFLVYVDSKARLTFLMQYQTLYNELFVKHALLKRKGDFIQRF</sequence>
<evidence type="ECO:0000313" key="2">
    <source>
        <dbReference type="Proteomes" id="UP000027997"/>
    </source>
</evidence>
<gene>
    <name evidence="1" type="ORF">GV64_02055</name>
</gene>
<reference evidence="1 2" key="1">
    <citation type="submission" date="2014-06" db="EMBL/GenBank/DDBJ databases">
        <title>Whole Genome Sequences of Three Symbiotic Endozoicomonas Bacteria.</title>
        <authorList>
            <person name="Neave M.J."/>
            <person name="Apprill A."/>
            <person name="Voolstra C.R."/>
        </authorList>
    </citation>
    <scope>NUCLEOTIDE SEQUENCE [LARGE SCALE GENOMIC DNA]</scope>
    <source>
        <strain evidence="1 2">DSM 22380</strain>
    </source>
</reference>
<dbReference type="Proteomes" id="UP000027997">
    <property type="component" value="Unassembled WGS sequence"/>
</dbReference>
<organism evidence="1 2">
    <name type="scientific">Endozoicomonas elysicola</name>
    <dbReference type="NCBI Taxonomy" id="305900"/>
    <lineage>
        <taxon>Bacteria</taxon>
        <taxon>Pseudomonadati</taxon>
        <taxon>Pseudomonadota</taxon>
        <taxon>Gammaproteobacteria</taxon>
        <taxon>Oceanospirillales</taxon>
        <taxon>Endozoicomonadaceae</taxon>
        <taxon>Endozoicomonas</taxon>
    </lineage>
</organism>
<dbReference type="AlphaFoldDB" id="A0A081K6B1"/>
<dbReference type="STRING" id="305900.GV64_02055"/>
<accession>A0A081K6B1</accession>